<dbReference type="OrthoDB" id="6770063at2759"/>
<feature type="transmembrane region" description="Helical" evidence="7">
    <location>
        <begin position="431"/>
        <end position="450"/>
    </location>
</feature>
<feature type="transmembrane region" description="Helical" evidence="7">
    <location>
        <begin position="96"/>
        <end position="115"/>
    </location>
</feature>
<evidence type="ECO:0000256" key="3">
    <source>
        <dbReference type="ARBA" id="ARBA00022692"/>
    </source>
</evidence>
<dbReference type="GO" id="GO:0022857">
    <property type="term" value="F:transmembrane transporter activity"/>
    <property type="evidence" value="ECO:0007669"/>
    <property type="project" value="InterPro"/>
</dbReference>
<evidence type="ECO:0000256" key="1">
    <source>
        <dbReference type="ARBA" id="ARBA00004127"/>
    </source>
</evidence>
<dbReference type="InterPro" id="IPR011701">
    <property type="entry name" value="MFS"/>
</dbReference>
<dbReference type="GO" id="GO:0005886">
    <property type="term" value="C:plasma membrane"/>
    <property type="evidence" value="ECO:0007669"/>
    <property type="project" value="TreeGrafter"/>
</dbReference>
<dbReference type="Gene3D" id="1.20.1250.20">
    <property type="entry name" value="MFS general substrate transporter like domains"/>
    <property type="match status" value="2"/>
</dbReference>
<evidence type="ECO:0000256" key="7">
    <source>
        <dbReference type="SAM" id="Phobius"/>
    </source>
</evidence>
<keyword evidence="5 7" id="KW-0472">Membrane</keyword>
<feature type="transmembrane region" description="Helical" evidence="7">
    <location>
        <begin position="323"/>
        <end position="345"/>
    </location>
</feature>
<evidence type="ECO:0000313" key="10">
    <source>
        <dbReference type="Proteomes" id="UP000242180"/>
    </source>
</evidence>
<dbReference type="SUPFAM" id="SSF103473">
    <property type="entry name" value="MFS general substrate transporter"/>
    <property type="match status" value="2"/>
</dbReference>
<organism evidence="9 10">
    <name type="scientific">Syncephalastrum racemosum</name>
    <name type="common">Filamentous fungus</name>
    <dbReference type="NCBI Taxonomy" id="13706"/>
    <lineage>
        <taxon>Eukaryota</taxon>
        <taxon>Fungi</taxon>
        <taxon>Fungi incertae sedis</taxon>
        <taxon>Mucoromycota</taxon>
        <taxon>Mucoromycotina</taxon>
        <taxon>Mucoromycetes</taxon>
        <taxon>Mucorales</taxon>
        <taxon>Syncephalastraceae</taxon>
        <taxon>Syncephalastrum</taxon>
    </lineage>
</organism>
<feature type="transmembrane region" description="Helical" evidence="7">
    <location>
        <begin position="289"/>
        <end position="311"/>
    </location>
</feature>
<dbReference type="PROSITE" id="PS50850">
    <property type="entry name" value="MFS"/>
    <property type="match status" value="1"/>
</dbReference>
<dbReference type="AlphaFoldDB" id="A0A1X2H6B4"/>
<feature type="transmembrane region" description="Helical" evidence="7">
    <location>
        <begin position="406"/>
        <end position="424"/>
    </location>
</feature>
<feature type="transmembrane region" description="Helical" evidence="7">
    <location>
        <begin position="127"/>
        <end position="149"/>
    </location>
</feature>
<dbReference type="EMBL" id="MCGN01000008">
    <property type="protein sequence ID" value="ORY94012.1"/>
    <property type="molecule type" value="Genomic_DNA"/>
</dbReference>
<comment type="caution">
    <text evidence="9">The sequence shown here is derived from an EMBL/GenBank/DDBJ whole genome shotgun (WGS) entry which is preliminary data.</text>
</comment>
<feature type="transmembrane region" description="Helical" evidence="7">
    <location>
        <begin position="55"/>
        <end position="76"/>
    </location>
</feature>
<dbReference type="Pfam" id="PF07690">
    <property type="entry name" value="MFS_1"/>
    <property type="match status" value="2"/>
</dbReference>
<protein>
    <submittedName>
        <fullName evidence="9">Major facilitator superfamily domain-containing protein</fullName>
    </submittedName>
</protein>
<dbReference type="InterPro" id="IPR036259">
    <property type="entry name" value="MFS_trans_sf"/>
</dbReference>
<evidence type="ECO:0000256" key="5">
    <source>
        <dbReference type="ARBA" id="ARBA00023136"/>
    </source>
</evidence>
<dbReference type="InParanoid" id="A0A1X2H6B4"/>
<keyword evidence="3 7" id="KW-0812">Transmembrane</keyword>
<dbReference type="GO" id="GO:0012505">
    <property type="term" value="C:endomembrane system"/>
    <property type="evidence" value="ECO:0007669"/>
    <property type="project" value="UniProtKB-SubCell"/>
</dbReference>
<dbReference type="PANTHER" id="PTHR23501">
    <property type="entry name" value="MAJOR FACILITATOR SUPERFAMILY"/>
    <property type="match status" value="1"/>
</dbReference>
<feature type="transmembrane region" description="Helical" evidence="7">
    <location>
        <begin position="183"/>
        <end position="202"/>
    </location>
</feature>
<keyword evidence="2" id="KW-0813">Transport</keyword>
<dbReference type="PANTHER" id="PTHR23501:SF191">
    <property type="entry name" value="VACUOLAR BASIC AMINO ACID TRANSPORTER 4"/>
    <property type="match status" value="1"/>
</dbReference>
<reference evidence="9 10" key="1">
    <citation type="submission" date="2016-07" db="EMBL/GenBank/DDBJ databases">
        <title>Pervasive Adenine N6-methylation of Active Genes in Fungi.</title>
        <authorList>
            <consortium name="DOE Joint Genome Institute"/>
            <person name="Mondo S.J."/>
            <person name="Dannebaum R.O."/>
            <person name="Kuo R.C."/>
            <person name="Labutti K."/>
            <person name="Haridas S."/>
            <person name="Kuo A."/>
            <person name="Salamov A."/>
            <person name="Ahrendt S.R."/>
            <person name="Lipzen A."/>
            <person name="Sullivan W."/>
            <person name="Andreopoulos W.B."/>
            <person name="Clum A."/>
            <person name="Lindquist E."/>
            <person name="Daum C."/>
            <person name="Ramamoorthy G.K."/>
            <person name="Gryganskyi A."/>
            <person name="Culley D."/>
            <person name="Magnuson J.K."/>
            <person name="James T.Y."/>
            <person name="O'Malley M.A."/>
            <person name="Stajich J.E."/>
            <person name="Spatafora J.W."/>
            <person name="Visel A."/>
            <person name="Grigoriev I.V."/>
        </authorList>
    </citation>
    <scope>NUCLEOTIDE SEQUENCE [LARGE SCALE GENOMIC DNA]</scope>
    <source>
        <strain evidence="9 10">NRRL 2496</strain>
    </source>
</reference>
<feature type="transmembrane region" description="Helical" evidence="7">
    <location>
        <begin position="573"/>
        <end position="594"/>
    </location>
</feature>
<comment type="subcellular location">
    <subcellularLocation>
        <location evidence="1">Endomembrane system</location>
        <topology evidence="1">Multi-pass membrane protein</topology>
    </subcellularLocation>
</comment>
<feature type="compositionally biased region" description="Basic and acidic residues" evidence="6">
    <location>
        <begin position="24"/>
        <end position="37"/>
    </location>
</feature>
<evidence type="ECO:0000259" key="8">
    <source>
        <dbReference type="PROSITE" id="PS50850"/>
    </source>
</evidence>
<keyword evidence="10" id="KW-1185">Reference proteome</keyword>
<evidence type="ECO:0000256" key="6">
    <source>
        <dbReference type="SAM" id="MobiDB-lite"/>
    </source>
</evidence>
<feature type="transmembrane region" description="Helical" evidence="7">
    <location>
        <begin position="494"/>
        <end position="516"/>
    </location>
</feature>
<dbReference type="InterPro" id="IPR020846">
    <property type="entry name" value="MFS_dom"/>
</dbReference>
<feature type="domain" description="Major facilitator superfamily (MFS) profile" evidence="8">
    <location>
        <begin position="61"/>
        <end position="594"/>
    </location>
</feature>
<gene>
    <name evidence="9" type="ORF">BCR43DRAFT_565484</name>
</gene>
<accession>A0A1X2H6B4</accession>
<dbReference type="Proteomes" id="UP000242180">
    <property type="component" value="Unassembled WGS sequence"/>
</dbReference>
<sequence>MADSTTYYDHDSLFSLSQETIVHDSERKGDTAQKDTPFEEGEDLVPKKARRNDRLLPFVLVLIGVFLSLFAVALDYSSTGITMLYIGSYFKDASQAGSASALFILTSTTFQPMFGSLANIIGRKLTILSALTIFVIFGLLCSASTSMPFLIASRAFQGIGAGGVISLAYILIADLFPPHKRGCFQSILSAAWGIASVAGPLISGSLIDVGLWRHTFYVLSAMALLAGLLLALFLKTSEKKDTPLEVKDIERQHTSLAPTAAEGDLQKTTAETAAPPRSKKSFVQQLVRFDHIGTLLLCVASGSIVLALQWGSASASIGALFTWRSPLIISMLVGGVVFVGIFIVYEKRFRYQPVVPLGLFCQRNPSLVLLCHLSYGLAVFGMHFYLPMYFQVVKGHTAVQAGLDMIPDQLAGPVCYAITSVITTRTGYIRLFVYIGFALMAVGGGLLTLFDSSTPILQQVIALLLTGGPAGLIVENSMIIGQSTVQHASEVATATALCNFFRSLGGAFSIAIYSVIINHTMDAGLAGIDARYGYGIANHVQRDILAITRFPSGSQLKSELQQLYTSAIHHTSLMVICMSAFGFFVACFIGPVRLRRGEPHLEHKEENLSTTKSRLQTPPATAIAAASAARKAVVEEGDEKK</sequence>
<evidence type="ECO:0000313" key="9">
    <source>
        <dbReference type="EMBL" id="ORY94012.1"/>
    </source>
</evidence>
<feature type="transmembrane region" description="Helical" evidence="7">
    <location>
        <begin position="366"/>
        <end position="386"/>
    </location>
</feature>
<feature type="region of interest" description="Disordered" evidence="6">
    <location>
        <begin position="24"/>
        <end position="43"/>
    </location>
</feature>
<evidence type="ECO:0000256" key="2">
    <source>
        <dbReference type="ARBA" id="ARBA00022448"/>
    </source>
</evidence>
<name>A0A1X2H6B4_SYNRA</name>
<keyword evidence="4 7" id="KW-1133">Transmembrane helix</keyword>
<feature type="transmembrane region" description="Helical" evidence="7">
    <location>
        <begin position="456"/>
        <end position="474"/>
    </location>
</feature>
<feature type="transmembrane region" description="Helical" evidence="7">
    <location>
        <begin position="155"/>
        <end position="176"/>
    </location>
</feature>
<evidence type="ECO:0000256" key="4">
    <source>
        <dbReference type="ARBA" id="ARBA00022989"/>
    </source>
</evidence>
<proteinExistence type="predicted"/>
<feature type="transmembrane region" description="Helical" evidence="7">
    <location>
        <begin position="214"/>
        <end position="234"/>
    </location>
</feature>
<dbReference type="STRING" id="13706.A0A1X2H6B4"/>